<dbReference type="Proteomes" id="UP000009296">
    <property type="component" value="Chromosome"/>
</dbReference>
<evidence type="ECO:0000313" key="1">
    <source>
        <dbReference type="EMBL" id="AEH06581.1"/>
    </source>
</evidence>
<keyword evidence="2" id="KW-1185">Reference proteome</keyword>
<dbReference type="KEGG" id="mok:Metok_0601"/>
<gene>
    <name evidence="1" type="ordered locus">Metok_0601</name>
</gene>
<dbReference type="AlphaFoldDB" id="F8ALN3"/>
<evidence type="ECO:0000313" key="2">
    <source>
        <dbReference type="Proteomes" id="UP000009296"/>
    </source>
</evidence>
<protein>
    <submittedName>
        <fullName evidence="1">Uncharacterized protein</fullName>
    </submittedName>
</protein>
<proteinExistence type="predicted"/>
<name>F8ALN3_METOI</name>
<dbReference type="STRING" id="647113.Metok_0601"/>
<dbReference type="EMBL" id="CP002792">
    <property type="protein sequence ID" value="AEH06581.1"/>
    <property type="molecule type" value="Genomic_DNA"/>
</dbReference>
<accession>F8ALN3</accession>
<reference evidence="1" key="1">
    <citation type="submission" date="2011-05" db="EMBL/GenBank/DDBJ databases">
        <title>Complete sequence of chromosome of Methanothermococcus okinawensis IH1.</title>
        <authorList>
            <consortium name="US DOE Joint Genome Institute"/>
            <person name="Lucas S."/>
            <person name="Han J."/>
            <person name="Lapidus A."/>
            <person name="Cheng J.-F."/>
            <person name="Goodwin L."/>
            <person name="Pitluck S."/>
            <person name="Peters L."/>
            <person name="Mikhailova N."/>
            <person name="Held B."/>
            <person name="Han C."/>
            <person name="Tapia R."/>
            <person name="Land M."/>
            <person name="Hauser L."/>
            <person name="Kyrpides N."/>
            <person name="Ivanova N."/>
            <person name="Pagani I."/>
            <person name="Sieprawska-Lupa M."/>
            <person name="Takai K."/>
            <person name="Miyazaki J."/>
            <person name="Whitman W."/>
            <person name="Woyke T."/>
        </authorList>
    </citation>
    <scope>NUCLEOTIDE SEQUENCE [LARGE SCALE GENOMIC DNA]</scope>
    <source>
        <strain evidence="1">IH1</strain>
    </source>
</reference>
<organism evidence="1 2">
    <name type="scientific">Methanothermococcus okinawensis (strain DSM 14208 / JCM 11175 / IH1)</name>
    <dbReference type="NCBI Taxonomy" id="647113"/>
    <lineage>
        <taxon>Archaea</taxon>
        <taxon>Methanobacteriati</taxon>
        <taxon>Methanobacteriota</taxon>
        <taxon>Methanomada group</taxon>
        <taxon>Methanococci</taxon>
        <taxon>Methanococcales</taxon>
        <taxon>Methanococcaceae</taxon>
        <taxon>Methanothermococcus</taxon>
    </lineage>
</organism>
<sequence>MYNSHNFFITIISTGFAETIATMNGYWTLTGEITNTNPYTVFVAVPDKIEFTDKSLISSKDFLKVSLSDNIENNTRGVVFYNAVLNGKKGFWIPPYTTMKINTVGLLDYTLNVDESQTNYDIAGPALVDTTKILNLKKVFPIYKKGVMLDDFKLYVRGSIKKQNSEVISMVVPAPLVLKDYYQFNKVLGRHDIDVWVDSYNSYIHKHKEMTYKQNPDLYNNVDDALVPNMGDDLGNENINLKLFDVPAMVFTTSDNHNIDYAYVIYWDKKYSDD</sequence>
<dbReference type="HOGENOM" id="CLU_978658_0_0_2"/>
<dbReference type="eggNOG" id="arCOG05054">
    <property type="taxonomic scope" value="Archaea"/>
</dbReference>